<dbReference type="Pfam" id="PF01042">
    <property type="entry name" value="Ribonuc_L-PSP"/>
    <property type="match status" value="1"/>
</dbReference>
<dbReference type="eggNOG" id="KOG2317">
    <property type="taxonomic scope" value="Eukaryota"/>
</dbReference>
<dbReference type="HOGENOM" id="CLU_076661_0_0_1"/>
<dbReference type="InterPro" id="IPR006175">
    <property type="entry name" value="YjgF/YER057c/UK114"/>
</dbReference>
<dbReference type="OrthoDB" id="686384at2759"/>
<dbReference type="Gene3D" id="3.30.1330.40">
    <property type="entry name" value="RutC-like"/>
    <property type="match status" value="2"/>
</dbReference>
<dbReference type="GO" id="GO:0017183">
    <property type="term" value="P:protein histidyl modification to diphthamide"/>
    <property type="evidence" value="ECO:0007669"/>
    <property type="project" value="TreeGrafter"/>
</dbReference>
<dbReference type="STRING" id="764103.G7EAA0"/>
<sequence length="230" mass="24482">MQSAFAPPPANTKTWRVLCDLTSPCEGVAAQARDCLQRLAAQANEHVVRLVHLDVHLADMTDFASMNAVYRDFFRHSPPTRACIALDLPGSCRIRITGVCVPAAATVEILHVQSLSYWAPANIGPYAQAVACGSQLFVAGAIGMRPADLSIAESTLSAASGAIDASRLGAVLASQHVELDGIESSIYRRGMHQWQSSVSACLFLVAAGLPKDACVEYQTTWHLMSASSEG</sequence>
<dbReference type="InParanoid" id="G7EAA0"/>
<reference evidence="1 2" key="2">
    <citation type="journal article" date="2012" name="Open Biol.">
        <title>Characteristics of nucleosomes and linker DNA regions on the genome of the basidiomycete Mixia osmundae revealed by mono- and dinucleosome mapping.</title>
        <authorList>
            <person name="Nishida H."/>
            <person name="Kondo S."/>
            <person name="Matsumoto T."/>
            <person name="Suzuki Y."/>
            <person name="Yoshikawa H."/>
            <person name="Taylor T.D."/>
            <person name="Sugiyama J."/>
        </authorList>
    </citation>
    <scope>NUCLEOTIDE SEQUENCE [LARGE SCALE GENOMIC DNA]</scope>
    <source>
        <strain evidence="2">CBS 9802 / IAM 14324 / JCM 22182 / KY 12970</strain>
    </source>
</reference>
<feature type="non-terminal residue" evidence="1">
    <location>
        <position position="230"/>
    </location>
</feature>
<gene>
    <name evidence="1" type="primary">Mo06463</name>
    <name evidence="1" type="ORF">E5Q_06463</name>
</gene>
<name>G7EAA0_MIXOS</name>
<dbReference type="GO" id="GO:0017178">
    <property type="term" value="F:diphthine-ammonia ligase activity"/>
    <property type="evidence" value="ECO:0007669"/>
    <property type="project" value="TreeGrafter"/>
</dbReference>
<dbReference type="InterPro" id="IPR030662">
    <property type="entry name" value="DPH6/MJ0570"/>
</dbReference>
<reference evidence="1 2" key="1">
    <citation type="journal article" date="2011" name="J. Gen. Appl. Microbiol.">
        <title>Draft genome sequencing of the enigmatic basidiomycete Mixia osmundae.</title>
        <authorList>
            <person name="Nishida H."/>
            <person name="Nagatsuka Y."/>
            <person name="Sugiyama J."/>
        </authorList>
    </citation>
    <scope>NUCLEOTIDE SEQUENCE [LARGE SCALE GENOMIC DNA]</scope>
    <source>
        <strain evidence="2">CBS 9802 / IAM 14324 / JCM 22182 / KY 12970</strain>
    </source>
</reference>
<dbReference type="EMBL" id="BABT02000234">
    <property type="protein sequence ID" value="GAA99760.1"/>
    <property type="molecule type" value="Genomic_DNA"/>
</dbReference>
<proteinExistence type="predicted"/>
<accession>G7EAA0</accession>
<dbReference type="Proteomes" id="UP000009131">
    <property type="component" value="Unassembled WGS sequence"/>
</dbReference>
<organism evidence="1 2">
    <name type="scientific">Mixia osmundae (strain CBS 9802 / IAM 14324 / JCM 22182 / KY 12970)</name>
    <dbReference type="NCBI Taxonomy" id="764103"/>
    <lineage>
        <taxon>Eukaryota</taxon>
        <taxon>Fungi</taxon>
        <taxon>Dikarya</taxon>
        <taxon>Basidiomycota</taxon>
        <taxon>Pucciniomycotina</taxon>
        <taxon>Mixiomycetes</taxon>
        <taxon>Mixiales</taxon>
        <taxon>Mixiaceae</taxon>
        <taxon>Mixia</taxon>
    </lineage>
</organism>
<evidence type="ECO:0000313" key="1">
    <source>
        <dbReference type="EMBL" id="GAA99760.1"/>
    </source>
</evidence>
<dbReference type="AlphaFoldDB" id="G7EAA0"/>
<protein>
    <submittedName>
        <fullName evidence="1">Uncharacterized protein</fullName>
    </submittedName>
</protein>
<dbReference type="PANTHER" id="PTHR12196:SF2">
    <property type="entry name" value="DIPHTHINE--AMMONIA LIGASE"/>
    <property type="match status" value="1"/>
</dbReference>
<dbReference type="InterPro" id="IPR035959">
    <property type="entry name" value="RutC-like_sf"/>
</dbReference>
<comment type="caution">
    <text evidence="1">The sequence shown here is derived from an EMBL/GenBank/DDBJ whole genome shotgun (WGS) entry which is preliminary data.</text>
</comment>
<dbReference type="PANTHER" id="PTHR12196">
    <property type="entry name" value="DOMAIN OF UNKNOWN FUNCTION 71 DUF71 -CONTAINING PROTEIN"/>
    <property type="match status" value="1"/>
</dbReference>
<keyword evidence="2" id="KW-1185">Reference proteome</keyword>
<dbReference type="SUPFAM" id="SSF55298">
    <property type="entry name" value="YjgF-like"/>
    <property type="match status" value="2"/>
</dbReference>
<evidence type="ECO:0000313" key="2">
    <source>
        <dbReference type="Proteomes" id="UP000009131"/>
    </source>
</evidence>